<gene>
    <name evidence="1" type="ORF">dnm_091900</name>
</gene>
<organism evidence="1 2">
    <name type="scientific">Desulfonema magnum</name>
    <dbReference type="NCBI Taxonomy" id="45655"/>
    <lineage>
        <taxon>Bacteria</taxon>
        <taxon>Pseudomonadati</taxon>
        <taxon>Thermodesulfobacteriota</taxon>
        <taxon>Desulfobacteria</taxon>
        <taxon>Desulfobacterales</taxon>
        <taxon>Desulfococcaceae</taxon>
        <taxon>Desulfonema</taxon>
    </lineage>
</organism>
<accession>A0A975BXG9</accession>
<reference evidence="1" key="1">
    <citation type="journal article" date="2021" name="Microb. Physiol.">
        <title>Proteogenomic Insights into the Physiology of Marine, Sulfate-Reducing, Filamentous Desulfonema limicola and Desulfonema magnum.</title>
        <authorList>
            <person name="Schnaars V."/>
            <person name="Wohlbrand L."/>
            <person name="Scheve S."/>
            <person name="Hinrichs C."/>
            <person name="Reinhardt R."/>
            <person name="Rabus R."/>
        </authorList>
    </citation>
    <scope>NUCLEOTIDE SEQUENCE</scope>
    <source>
        <strain evidence="1">4be13</strain>
    </source>
</reference>
<evidence type="ECO:0000313" key="2">
    <source>
        <dbReference type="Proteomes" id="UP000663722"/>
    </source>
</evidence>
<sequence length="44" mass="5268">MGRFRDLDKNFPLFEHIRNLGHLTHSELKNICPGILKHIFSQFF</sequence>
<dbReference type="EMBL" id="CP061800">
    <property type="protein sequence ID" value="QTA93093.1"/>
    <property type="molecule type" value="Genomic_DNA"/>
</dbReference>
<protein>
    <submittedName>
        <fullName evidence="1">Uncharacterized protein</fullName>
    </submittedName>
</protein>
<evidence type="ECO:0000313" key="1">
    <source>
        <dbReference type="EMBL" id="QTA93093.1"/>
    </source>
</evidence>
<keyword evidence="2" id="KW-1185">Reference proteome</keyword>
<dbReference type="KEGG" id="dmm:dnm_091900"/>
<dbReference type="AlphaFoldDB" id="A0A975BXG9"/>
<proteinExistence type="predicted"/>
<name>A0A975BXG9_9BACT</name>
<dbReference type="Proteomes" id="UP000663722">
    <property type="component" value="Chromosome"/>
</dbReference>